<dbReference type="OrthoDB" id="9808890at2"/>
<keyword evidence="2" id="KW-0645">Protease</keyword>
<proteinExistence type="inferred from homology"/>
<evidence type="ECO:0000256" key="5">
    <source>
        <dbReference type="SAM" id="SignalP"/>
    </source>
</evidence>
<sequence length="260" mass="28551">MNNFRKTIIIAGITSIMLCTTAFATEINADDLDTQENSQAEIINEDNKVQSVEIQVPEIQETTPQEPVQQGKVTVNILNVRSGPSTDTEILGKLSLGSTFNIKTLSNGWYEIEYNSATAYVFAEYVKIIDKSTESPSGSNVVDYAKQFIGTPYVAGGSSPSGFDCSGYVKYVMANFGIDMPRTSTDQYSIGVRVEKSELMPGDLVFFKYSSTSYNLNHVGIYVGDGNFIHSPIPGQTVKLDTLSSGYFSKYYYGATRVIK</sequence>
<dbReference type="PROSITE" id="PS51935">
    <property type="entry name" value="NLPC_P60"/>
    <property type="match status" value="1"/>
</dbReference>
<dbReference type="SMART" id="SM00287">
    <property type="entry name" value="SH3b"/>
    <property type="match status" value="1"/>
</dbReference>
<name>A0A562JBT2_9FIRM</name>
<evidence type="ECO:0000256" key="1">
    <source>
        <dbReference type="ARBA" id="ARBA00007074"/>
    </source>
</evidence>
<dbReference type="GO" id="GO:0008234">
    <property type="term" value="F:cysteine-type peptidase activity"/>
    <property type="evidence" value="ECO:0007669"/>
    <property type="project" value="UniProtKB-KW"/>
</dbReference>
<reference evidence="8 9" key="1">
    <citation type="submission" date="2019-07" db="EMBL/GenBank/DDBJ databases">
        <title>Genomic Encyclopedia of Type Strains, Phase I: the one thousand microbial genomes (KMG-I) project.</title>
        <authorList>
            <person name="Kyrpides N."/>
        </authorList>
    </citation>
    <scope>NUCLEOTIDE SEQUENCE [LARGE SCALE GENOMIC DNA]</scope>
    <source>
        <strain evidence="8 9">DSM 13558</strain>
    </source>
</reference>
<comment type="similarity">
    <text evidence="1">Belongs to the peptidase C40 family.</text>
</comment>
<keyword evidence="4" id="KW-0788">Thiol protease</keyword>
<dbReference type="Pfam" id="PF08239">
    <property type="entry name" value="SH3_3"/>
    <property type="match status" value="1"/>
</dbReference>
<evidence type="ECO:0000256" key="3">
    <source>
        <dbReference type="ARBA" id="ARBA00022801"/>
    </source>
</evidence>
<evidence type="ECO:0000313" key="9">
    <source>
        <dbReference type="Proteomes" id="UP000315343"/>
    </source>
</evidence>
<feature type="signal peptide" evidence="5">
    <location>
        <begin position="1"/>
        <end position="24"/>
    </location>
</feature>
<keyword evidence="3 8" id="KW-0378">Hydrolase</keyword>
<evidence type="ECO:0000259" key="6">
    <source>
        <dbReference type="PROSITE" id="PS51781"/>
    </source>
</evidence>
<gene>
    <name evidence="8" type="ORF">LY60_01901</name>
</gene>
<dbReference type="PANTHER" id="PTHR47053">
    <property type="entry name" value="MUREIN DD-ENDOPEPTIDASE MEPH-RELATED"/>
    <property type="match status" value="1"/>
</dbReference>
<dbReference type="PANTHER" id="PTHR47053:SF1">
    <property type="entry name" value="MUREIN DD-ENDOPEPTIDASE MEPH-RELATED"/>
    <property type="match status" value="1"/>
</dbReference>
<dbReference type="GO" id="GO:0006508">
    <property type="term" value="P:proteolysis"/>
    <property type="evidence" value="ECO:0007669"/>
    <property type="project" value="UniProtKB-KW"/>
</dbReference>
<dbReference type="Gene3D" id="3.90.1720.10">
    <property type="entry name" value="endopeptidase domain like (from Nostoc punctiforme)"/>
    <property type="match status" value="1"/>
</dbReference>
<dbReference type="InterPro" id="IPR051202">
    <property type="entry name" value="Peptidase_C40"/>
</dbReference>
<dbReference type="InterPro" id="IPR038765">
    <property type="entry name" value="Papain-like_cys_pep_sf"/>
</dbReference>
<dbReference type="InterPro" id="IPR000064">
    <property type="entry name" value="NLP_P60_dom"/>
</dbReference>
<dbReference type="Gene3D" id="2.30.30.40">
    <property type="entry name" value="SH3 Domains"/>
    <property type="match status" value="1"/>
</dbReference>
<feature type="domain" description="SH3b" evidence="6">
    <location>
        <begin position="68"/>
        <end position="130"/>
    </location>
</feature>
<evidence type="ECO:0000259" key="7">
    <source>
        <dbReference type="PROSITE" id="PS51935"/>
    </source>
</evidence>
<dbReference type="RefSeq" id="WP_145082651.1">
    <property type="nucleotide sequence ID" value="NZ_DAMBUX010000011.1"/>
</dbReference>
<evidence type="ECO:0000256" key="2">
    <source>
        <dbReference type="ARBA" id="ARBA00022670"/>
    </source>
</evidence>
<dbReference type="Pfam" id="PF00877">
    <property type="entry name" value="NLPC_P60"/>
    <property type="match status" value="1"/>
</dbReference>
<dbReference type="Proteomes" id="UP000315343">
    <property type="component" value="Unassembled WGS sequence"/>
</dbReference>
<keyword evidence="9" id="KW-1185">Reference proteome</keyword>
<dbReference type="EMBL" id="VLKH01000004">
    <property type="protein sequence ID" value="TWH80639.1"/>
    <property type="molecule type" value="Genomic_DNA"/>
</dbReference>
<protein>
    <submittedName>
        <fullName evidence="8">Cell wall-associated NlpC family hydrolase</fullName>
    </submittedName>
</protein>
<dbReference type="AlphaFoldDB" id="A0A562JBT2"/>
<keyword evidence="5" id="KW-0732">Signal</keyword>
<organism evidence="8 9">
    <name type="scientific">Sedimentibacter saalensis</name>
    <dbReference type="NCBI Taxonomy" id="130788"/>
    <lineage>
        <taxon>Bacteria</taxon>
        <taxon>Bacillati</taxon>
        <taxon>Bacillota</taxon>
        <taxon>Tissierellia</taxon>
        <taxon>Sedimentibacter</taxon>
    </lineage>
</organism>
<feature type="chain" id="PRO_5021960334" evidence="5">
    <location>
        <begin position="25"/>
        <end position="260"/>
    </location>
</feature>
<dbReference type="PROSITE" id="PS51781">
    <property type="entry name" value="SH3B"/>
    <property type="match status" value="1"/>
</dbReference>
<comment type="caution">
    <text evidence="8">The sequence shown here is derived from an EMBL/GenBank/DDBJ whole genome shotgun (WGS) entry which is preliminary data.</text>
</comment>
<feature type="domain" description="NlpC/P60" evidence="7">
    <location>
        <begin position="135"/>
        <end position="259"/>
    </location>
</feature>
<dbReference type="InterPro" id="IPR003646">
    <property type="entry name" value="SH3-like_bac-type"/>
</dbReference>
<dbReference type="SUPFAM" id="SSF54001">
    <property type="entry name" value="Cysteine proteinases"/>
    <property type="match status" value="1"/>
</dbReference>
<evidence type="ECO:0000313" key="8">
    <source>
        <dbReference type="EMBL" id="TWH80639.1"/>
    </source>
</evidence>
<evidence type="ECO:0000256" key="4">
    <source>
        <dbReference type="ARBA" id="ARBA00022807"/>
    </source>
</evidence>
<accession>A0A562JBT2</accession>